<keyword evidence="4 8" id="KW-0812">Transmembrane</keyword>
<dbReference type="InterPro" id="IPR036259">
    <property type="entry name" value="MFS_trans_sf"/>
</dbReference>
<dbReference type="HOGENOM" id="CLU_021993_6_0_1"/>
<evidence type="ECO:0000313" key="10">
    <source>
        <dbReference type="Proteomes" id="UP000054097"/>
    </source>
</evidence>
<reference evidence="10" key="2">
    <citation type="submission" date="2015-01" db="EMBL/GenBank/DDBJ databases">
        <title>Evolutionary Origins and Diversification of the Mycorrhizal Mutualists.</title>
        <authorList>
            <consortium name="DOE Joint Genome Institute"/>
            <consortium name="Mycorrhizal Genomics Consortium"/>
            <person name="Kohler A."/>
            <person name="Kuo A."/>
            <person name="Nagy L.G."/>
            <person name="Floudas D."/>
            <person name="Copeland A."/>
            <person name="Barry K.W."/>
            <person name="Cichocki N."/>
            <person name="Veneault-Fourrey C."/>
            <person name="LaButti K."/>
            <person name="Lindquist E.A."/>
            <person name="Lipzen A."/>
            <person name="Lundell T."/>
            <person name="Morin E."/>
            <person name="Murat C."/>
            <person name="Riley R."/>
            <person name="Ohm R."/>
            <person name="Sun H."/>
            <person name="Tunlid A."/>
            <person name="Henrissat B."/>
            <person name="Grigoriev I.V."/>
            <person name="Hibbett D.S."/>
            <person name="Martin F."/>
        </authorList>
    </citation>
    <scope>NUCLEOTIDE SEQUENCE [LARGE SCALE GENOMIC DNA]</scope>
    <source>
        <strain evidence="10">MAFF 305830</strain>
    </source>
</reference>
<feature type="transmembrane region" description="Helical" evidence="8">
    <location>
        <begin position="83"/>
        <end position="104"/>
    </location>
</feature>
<keyword evidence="5 8" id="KW-1133">Transmembrane helix</keyword>
<gene>
    <name evidence="9" type="ORF">M408DRAFT_330641</name>
</gene>
<feature type="transmembrane region" description="Helical" evidence="8">
    <location>
        <begin position="137"/>
        <end position="165"/>
    </location>
</feature>
<feature type="transmembrane region" description="Helical" evidence="8">
    <location>
        <begin position="395"/>
        <end position="416"/>
    </location>
</feature>
<feature type="transmembrane region" description="Helical" evidence="8">
    <location>
        <begin position="177"/>
        <end position="194"/>
    </location>
</feature>
<feature type="transmembrane region" description="Helical" evidence="8">
    <location>
        <begin position="428"/>
        <end position="447"/>
    </location>
</feature>
<feature type="region of interest" description="Disordered" evidence="7">
    <location>
        <begin position="236"/>
        <end position="263"/>
    </location>
</feature>
<dbReference type="Proteomes" id="UP000054097">
    <property type="component" value="Unassembled WGS sequence"/>
</dbReference>
<feature type="transmembrane region" description="Helical" evidence="8">
    <location>
        <begin position="365"/>
        <end position="383"/>
    </location>
</feature>
<evidence type="ECO:0000256" key="2">
    <source>
        <dbReference type="ARBA" id="ARBA00008335"/>
    </source>
</evidence>
<dbReference type="OrthoDB" id="413079at2759"/>
<feature type="compositionally biased region" description="Polar residues" evidence="7">
    <location>
        <begin position="239"/>
        <end position="249"/>
    </location>
</feature>
<name>A0A0C3ANV2_SERVB</name>
<dbReference type="GO" id="GO:0012505">
    <property type="term" value="C:endomembrane system"/>
    <property type="evidence" value="ECO:0007669"/>
    <property type="project" value="UniProtKB-SubCell"/>
</dbReference>
<feature type="transmembrane region" description="Helical" evidence="8">
    <location>
        <begin position="341"/>
        <end position="359"/>
    </location>
</feature>
<keyword evidence="6 8" id="KW-0472">Membrane</keyword>
<comment type="subcellular location">
    <subcellularLocation>
        <location evidence="1">Endomembrane system</location>
        <topology evidence="1">Multi-pass membrane protein</topology>
    </subcellularLocation>
</comment>
<evidence type="ECO:0000256" key="4">
    <source>
        <dbReference type="ARBA" id="ARBA00022692"/>
    </source>
</evidence>
<evidence type="ECO:0000256" key="1">
    <source>
        <dbReference type="ARBA" id="ARBA00004127"/>
    </source>
</evidence>
<dbReference type="EMBL" id="KN824307">
    <property type="protein sequence ID" value="KIM26255.1"/>
    <property type="molecule type" value="Genomic_DNA"/>
</dbReference>
<feature type="transmembrane region" description="Helical" evidence="8">
    <location>
        <begin position="277"/>
        <end position="301"/>
    </location>
</feature>
<feature type="transmembrane region" description="Helical" evidence="8">
    <location>
        <begin position="316"/>
        <end position="334"/>
    </location>
</feature>
<dbReference type="SUPFAM" id="SSF103473">
    <property type="entry name" value="MFS general substrate transporter"/>
    <property type="match status" value="1"/>
</dbReference>
<sequence>MARSLSKRSAEEVLKKDIEEVVTVPEIPFQIDDKSEPSQVFRKTRKYWVVIAAFYYFFFVLGLNGGGTGPLLPRYQEFYEVDYLTVSMVFVSNACGSLTAAGITHFFGKRLQFSTIVIAASLLPFAGYSIMASAPPFGVMCMCFFINGINFSLINVQVNGILALLPTKTPLGLGHSLFGAGALVAPLIATQFAQLPRWSFYYLILLGAALGNFSSLATVFWGRGLDEILQEMGIPSAASEESTSDNDTMSPVKESPNDSTLAPDNHGIIPRQFYTPLLALFTFICVGVEVSIGGWIVTFIINERGGGPSSGYVSTGYYAGLSFGRAALIWVNNALGERNAVFLYISLVIALELTIWFVHSLIANAVAAAVIGSLLGPLFPIVMSQARQLVPRSSLTASIGWIAAMGQIGSAMLPFATGALANRYGILALQPLIVAMMTLLGLLWFLVPPVHKTTNSARAVV</sequence>
<dbReference type="PANTHER" id="PTHR23514:SF3">
    <property type="entry name" value="BYPASS OF STOP CODON PROTEIN 6"/>
    <property type="match status" value="1"/>
</dbReference>
<dbReference type="STRING" id="933852.A0A0C3ANV2"/>
<evidence type="ECO:0000256" key="8">
    <source>
        <dbReference type="SAM" id="Phobius"/>
    </source>
</evidence>
<evidence type="ECO:0000256" key="5">
    <source>
        <dbReference type="ARBA" id="ARBA00022989"/>
    </source>
</evidence>
<feature type="transmembrane region" description="Helical" evidence="8">
    <location>
        <begin position="47"/>
        <end position="63"/>
    </location>
</feature>
<dbReference type="InterPro" id="IPR051788">
    <property type="entry name" value="MFS_Transporter"/>
</dbReference>
<dbReference type="GO" id="GO:0016020">
    <property type="term" value="C:membrane"/>
    <property type="evidence" value="ECO:0007669"/>
    <property type="project" value="TreeGrafter"/>
</dbReference>
<feature type="transmembrane region" description="Helical" evidence="8">
    <location>
        <begin position="111"/>
        <end position="131"/>
    </location>
</feature>
<keyword evidence="3" id="KW-0813">Transport</keyword>
<comment type="similarity">
    <text evidence="2">Belongs to the major facilitator superfamily.</text>
</comment>
<dbReference type="Gene3D" id="1.20.1250.20">
    <property type="entry name" value="MFS general substrate transporter like domains"/>
    <property type="match status" value="1"/>
</dbReference>
<reference evidence="9 10" key="1">
    <citation type="submission" date="2014-04" db="EMBL/GenBank/DDBJ databases">
        <authorList>
            <consortium name="DOE Joint Genome Institute"/>
            <person name="Kuo A."/>
            <person name="Zuccaro A."/>
            <person name="Kohler A."/>
            <person name="Nagy L.G."/>
            <person name="Floudas D."/>
            <person name="Copeland A."/>
            <person name="Barry K.W."/>
            <person name="Cichocki N."/>
            <person name="Veneault-Fourrey C."/>
            <person name="LaButti K."/>
            <person name="Lindquist E.A."/>
            <person name="Lipzen A."/>
            <person name="Lundell T."/>
            <person name="Morin E."/>
            <person name="Murat C."/>
            <person name="Sun H."/>
            <person name="Tunlid A."/>
            <person name="Henrissat B."/>
            <person name="Grigoriev I.V."/>
            <person name="Hibbett D.S."/>
            <person name="Martin F."/>
            <person name="Nordberg H.P."/>
            <person name="Cantor M.N."/>
            <person name="Hua S.X."/>
        </authorList>
    </citation>
    <scope>NUCLEOTIDE SEQUENCE [LARGE SCALE GENOMIC DNA]</scope>
    <source>
        <strain evidence="9 10">MAFF 305830</strain>
    </source>
</reference>
<evidence type="ECO:0000313" key="9">
    <source>
        <dbReference type="EMBL" id="KIM26255.1"/>
    </source>
</evidence>
<dbReference type="PANTHER" id="PTHR23514">
    <property type="entry name" value="BYPASS OF STOP CODON PROTEIN 6"/>
    <property type="match status" value="1"/>
</dbReference>
<evidence type="ECO:0008006" key="11">
    <source>
        <dbReference type="Google" id="ProtNLM"/>
    </source>
</evidence>
<accession>A0A0C3ANV2</accession>
<dbReference type="FunFam" id="1.20.1250.20:FF:000286">
    <property type="entry name" value="MFS efflux transporter"/>
    <property type="match status" value="1"/>
</dbReference>
<dbReference type="AlphaFoldDB" id="A0A0C3ANV2"/>
<evidence type="ECO:0000256" key="6">
    <source>
        <dbReference type="ARBA" id="ARBA00023136"/>
    </source>
</evidence>
<protein>
    <recommendedName>
        <fullName evidence="11">Major facilitator superfamily (MFS) profile domain-containing protein</fullName>
    </recommendedName>
</protein>
<proteinExistence type="inferred from homology"/>
<keyword evidence="10" id="KW-1185">Reference proteome</keyword>
<feature type="transmembrane region" description="Helical" evidence="8">
    <location>
        <begin position="200"/>
        <end position="222"/>
    </location>
</feature>
<evidence type="ECO:0000256" key="7">
    <source>
        <dbReference type="SAM" id="MobiDB-lite"/>
    </source>
</evidence>
<organism evidence="9 10">
    <name type="scientific">Serendipita vermifera MAFF 305830</name>
    <dbReference type="NCBI Taxonomy" id="933852"/>
    <lineage>
        <taxon>Eukaryota</taxon>
        <taxon>Fungi</taxon>
        <taxon>Dikarya</taxon>
        <taxon>Basidiomycota</taxon>
        <taxon>Agaricomycotina</taxon>
        <taxon>Agaricomycetes</taxon>
        <taxon>Sebacinales</taxon>
        <taxon>Serendipitaceae</taxon>
        <taxon>Serendipita</taxon>
    </lineage>
</organism>
<evidence type="ECO:0000256" key="3">
    <source>
        <dbReference type="ARBA" id="ARBA00022448"/>
    </source>
</evidence>